<reference evidence="2 3" key="1">
    <citation type="submission" date="2019-12" db="EMBL/GenBank/DDBJ databases">
        <authorList>
            <person name="Alioto T."/>
            <person name="Alioto T."/>
            <person name="Gomez Garrido J."/>
        </authorList>
    </citation>
    <scope>NUCLEOTIDE SEQUENCE [LARGE SCALE GENOMIC DNA]</scope>
</reference>
<evidence type="ECO:0000256" key="1">
    <source>
        <dbReference type="ARBA" id="ARBA00022723"/>
    </source>
</evidence>
<keyword evidence="2" id="KW-0378">Hydrolase</keyword>
<evidence type="ECO:0000313" key="2">
    <source>
        <dbReference type="EMBL" id="CAA3031736.1"/>
    </source>
</evidence>
<keyword evidence="2" id="KW-0326">Glycosidase</keyword>
<dbReference type="PANTHER" id="PTHR42909">
    <property type="entry name" value="ZGC:136858"/>
    <property type="match status" value="1"/>
</dbReference>
<protein>
    <submittedName>
        <fullName evidence="2">Pseudouridine-5 -phosphate glycosidase 2-like isoform X1</fullName>
    </submittedName>
</protein>
<dbReference type="PANTHER" id="PTHR42909:SF1">
    <property type="entry name" value="CARBOHYDRATE KINASE PFKB DOMAIN-CONTAINING PROTEIN"/>
    <property type="match status" value="1"/>
</dbReference>
<comment type="caution">
    <text evidence="2">The sequence shown here is derived from an EMBL/GenBank/DDBJ whole genome shotgun (WGS) entry which is preliminary data.</text>
</comment>
<dbReference type="GO" id="GO:0004730">
    <property type="term" value="F:pseudouridylate synthase activity"/>
    <property type="evidence" value="ECO:0007669"/>
    <property type="project" value="InterPro"/>
</dbReference>
<dbReference type="GO" id="GO:0046872">
    <property type="term" value="F:metal ion binding"/>
    <property type="evidence" value="ECO:0007669"/>
    <property type="project" value="UniProtKB-KW"/>
</dbReference>
<sequence length="74" mass="7987">MNLGINSGILIVVPIPKEYSASGNPNESAIQNALKEECGILIAVPIPKEYYASGNLIESAMQKALKEAWEQNIT</sequence>
<dbReference type="EMBL" id="CACTIH010009475">
    <property type="protein sequence ID" value="CAA3031736.1"/>
    <property type="molecule type" value="Genomic_DNA"/>
</dbReference>
<dbReference type="Proteomes" id="UP000594638">
    <property type="component" value="Unassembled WGS sequence"/>
</dbReference>
<dbReference type="InterPro" id="IPR022830">
    <property type="entry name" value="Indigdn_synthA-like"/>
</dbReference>
<name>A0A8S0VLM6_OLEEU</name>
<dbReference type="OrthoDB" id="198885at2759"/>
<proteinExistence type="predicted"/>
<keyword evidence="3" id="KW-1185">Reference proteome</keyword>
<accession>A0A8S0VLM6</accession>
<dbReference type="Gramene" id="OE9A053345T1">
    <property type="protein sequence ID" value="OE9A053345C1"/>
    <property type="gene ID" value="OE9A053345"/>
</dbReference>
<dbReference type="Gene3D" id="3.40.1790.10">
    <property type="entry name" value="Indigoidine synthase domain"/>
    <property type="match status" value="2"/>
</dbReference>
<dbReference type="GO" id="GO:0016798">
    <property type="term" value="F:hydrolase activity, acting on glycosyl bonds"/>
    <property type="evidence" value="ECO:0007669"/>
    <property type="project" value="UniProtKB-KW"/>
</dbReference>
<dbReference type="GO" id="GO:0005737">
    <property type="term" value="C:cytoplasm"/>
    <property type="evidence" value="ECO:0007669"/>
    <property type="project" value="TreeGrafter"/>
</dbReference>
<evidence type="ECO:0000313" key="3">
    <source>
        <dbReference type="Proteomes" id="UP000594638"/>
    </source>
</evidence>
<gene>
    <name evidence="2" type="ORF">OLEA9_A053345</name>
</gene>
<organism evidence="2 3">
    <name type="scientific">Olea europaea subsp. europaea</name>
    <dbReference type="NCBI Taxonomy" id="158383"/>
    <lineage>
        <taxon>Eukaryota</taxon>
        <taxon>Viridiplantae</taxon>
        <taxon>Streptophyta</taxon>
        <taxon>Embryophyta</taxon>
        <taxon>Tracheophyta</taxon>
        <taxon>Spermatophyta</taxon>
        <taxon>Magnoliopsida</taxon>
        <taxon>eudicotyledons</taxon>
        <taxon>Gunneridae</taxon>
        <taxon>Pentapetalae</taxon>
        <taxon>asterids</taxon>
        <taxon>lamiids</taxon>
        <taxon>Lamiales</taxon>
        <taxon>Oleaceae</taxon>
        <taxon>Oleeae</taxon>
        <taxon>Olea</taxon>
    </lineage>
</organism>
<keyword evidence="1" id="KW-0479">Metal-binding</keyword>
<dbReference type="AlphaFoldDB" id="A0A8S0VLM6"/>